<proteinExistence type="predicted"/>
<organism evidence="2 3">
    <name type="scientific">Cordyceps militaris (strain CM01)</name>
    <name type="common">Caterpillar fungus</name>
    <dbReference type="NCBI Taxonomy" id="983644"/>
    <lineage>
        <taxon>Eukaryota</taxon>
        <taxon>Fungi</taxon>
        <taxon>Dikarya</taxon>
        <taxon>Ascomycota</taxon>
        <taxon>Pezizomycotina</taxon>
        <taxon>Sordariomycetes</taxon>
        <taxon>Hypocreomycetidae</taxon>
        <taxon>Hypocreales</taxon>
        <taxon>Cordycipitaceae</taxon>
        <taxon>Cordyceps</taxon>
    </lineage>
</organism>
<evidence type="ECO:0000259" key="1">
    <source>
        <dbReference type="Pfam" id="PF23155"/>
    </source>
</evidence>
<dbReference type="eggNOG" id="ENOG502SVDW">
    <property type="taxonomic scope" value="Eukaryota"/>
</dbReference>
<dbReference type="KEGG" id="cmt:CCM_02225"/>
<protein>
    <recommendedName>
        <fullName evidence="1">DUF7053 domain-containing protein</fullName>
    </recommendedName>
</protein>
<dbReference type="GeneID" id="18164252"/>
<dbReference type="InterPro" id="IPR055481">
    <property type="entry name" value="DUF7053"/>
</dbReference>
<dbReference type="OrthoDB" id="4794810at2759"/>
<dbReference type="VEuPathDB" id="FungiDB:CCM_02225"/>
<evidence type="ECO:0000313" key="3">
    <source>
        <dbReference type="Proteomes" id="UP000001610"/>
    </source>
</evidence>
<feature type="domain" description="DUF7053" evidence="1">
    <location>
        <begin position="40"/>
        <end position="201"/>
    </location>
</feature>
<gene>
    <name evidence="2" type="ORF">CCM_02225</name>
</gene>
<dbReference type="PANTHER" id="PTHR38117">
    <property type="entry name" value="NACHT AND WD40 DOMAIN PROTEIN"/>
    <property type="match status" value="1"/>
</dbReference>
<dbReference type="RefSeq" id="XP_006667440.1">
    <property type="nucleotide sequence ID" value="XM_006667377.1"/>
</dbReference>
<dbReference type="HOGENOM" id="CLU_083371_0_0_1"/>
<dbReference type="InParanoid" id="G3J8G5"/>
<dbReference type="Pfam" id="PF23155">
    <property type="entry name" value="DUF7053"/>
    <property type="match status" value="1"/>
</dbReference>
<accession>G3J8G5</accession>
<dbReference type="OMA" id="LWDSNVE"/>
<dbReference type="AlphaFoldDB" id="G3J8G5"/>
<name>G3J8G5_CORMM</name>
<dbReference type="EMBL" id="JH126400">
    <property type="protein sequence ID" value="EGX93954.1"/>
    <property type="molecule type" value="Genomic_DNA"/>
</dbReference>
<keyword evidence="3" id="KW-1185">Reference proteome</keyword>
<dbReference type="Proteomes" id="UP000001610">
    <property type="component" value="Unassembled WGS sequence"/>
</dbReference>
<dbReference type="PANTHER" id="PTHR38117:SF1">
    <property type="entry name" value="DUF3074 DOMAIN-CONTAINING PROTEIN"/>
    <property type="match status" value="1"/>
</dbReference>
<evidence type="ECO:0000313" key="2">
    <source>
        <dbReference type="EMBL" id="EGX93954.1"/>
    </source>
</evidence>
<sequence length="203" mass="22445">MKLGLSDCSGRDVAHPLLTRALQRPRLASNFVKMSSWFNTTSTLRHVSTVPKGLPASKLAQGLQNHENYIKHNPHMAKYEAIATPTDPAPTIPETRGVAATGEPDCYRVTDKIHTLPAGLWDSDVVSTYEFINVDNGVFVRIRSPMNVMMESLWLVKDAEDGKVELVEEQVITASRLLMGTVKSMSETGWEGIHASMIKKALE</sequence>
<reference evidence="2 3" key="1">
    <citation type="journal article" date="2011" name="Genome Biol.">
        <title>Genome sequence of the insect pathogenic fungus Cordyceps militaris, a valued traditional Chinese medicine.</title>
        <authorList>
            <person name="Zheng P."/>
            <person name="Xia Y."/>
            <person name="Xiao G."/>
            <person name="Xiong C."/>
            <person name="Hu X."/>
            <person name="Zhang S."/>
            <person name="Zheng H."/>
            <person name="Huang Y."/>
            <person name="Zhou Y."/>
            <person name="Wang S."/>
            <person name="Zhao G.P."/>
            <person name="Liu X."/>
            <person name="St Leger R.J."/>
            <person name="Wang C."/>
        </authorList>
    </citation>
    <scope>NUCLEOTIDE SEQUENCE [LARGE SCALE GENOMIC DNA]</scope>
    <source>
        <strain evidence="2 3">CM01</strain>
    </source>
</reference>